<proteinExistence type="predicted"/>
<sequence>MIFVDTNYFLRFLLADNTNQHEEAKKLFNCGAQGKVKLFTSTIVFFEIYWVLSSFYQKNKTELCPLLQDILKLEFITLTERTILSDAIAIFENGNLSFEDCYNLCYAKKYKVTDFRTFDKILQNKFSAQ</sequence>
<dbReference type="Gene3D" id="3.40.50.1010">
    <property type="entry name" value="5'-nuclease"/>
    <property type="match status" value="1"/>
</dbReference>
<name>A0A0G0D537_9BACT</name>
<gene>
    <name evidence="2" type="ORF">UR93_C0013G0008</name>
</gene>
<evidence type="ECO:0000313" key="3">
    <source>
        <dbReference type="Proteomes" id="UP000034316"/>
    </source>
</evidence>
<dbReference type="InterPro" id="IPR029060">
    <property type="entry name" value="PIN-like_dom_sf"/>
</dbReference>
<dbReference type="PANTHER" id="PTHR38826">
    <property type="entry name" value="RIBONUCLEASE VAPC13"/>
    <property type="match status" value="1"/>
</dbReference>
<evidence type="ECO:0000313" key="2">
    <source>
        <dbReference type="EMBL" id="KKP88448.1"/>
    </source>
</evidence>
<dbReference type="Pfam" id="PF01850">
    <property type="entry name" value="PIN"/>
    <property type="match status" value="1"/>
</dbReference>
<dbReference type="Proteomes" id="UP000034316">
    <property type="component" value="Unassembled WGS sequence"/>
</dbReference>
<dbReference type="STRING" id="1618333.UR93_C0013G0008"/>
<dbReference type="PANTHER" id="PTHR38826:SF5">
    <property type="entry name" value="RIBONUCLEASE VAPC13"/>
    <property type="match status" value="1"/>
</dbReference>
<reference evidence="2 3" key="1">
    <citation type="journal article" date="2015" name="Nature">
        <title>rRNA introns, odd ribosomes, and small enigmatic genomes across a large radiation of phyla.</title>
        <authorList>
            <person name="Brown C.T."/>
            <person name="Hug L.A."/>
            <person name="Thomas B.C."/>
            <person name="Sharon I."/>
            <person name="Castelle C.J."/>
            <person name="Singh A."/>
            <person name="Wilkins M.J."/>
            <person name="Williams K.H."/>
            <person name="Banfield J.F."/>
        </authorList>
    </citation>
    <scope>NUCLEOTIDE SEQUENCE [LARGE SCALE GENOMIC DNA]</scope>
</reference>
<dbReference type="InterPro" id="IPR002716">
    <property type="entry name" value="PIN_dom"/>
</dbReference>
<dbReference type="EMBL" id="LBRB01000013">
    <property type="protein sequence ID" value="KKP88448.1"/>
    <property type="molecule type" value="Genomic_DNA"/>
</dbReference>
<dbReference type="InterPro" id="IPR052106">
    <property type="entry name" value="PINc/VapC_TA"/>
</dbReference>
<organism evidence="2 3">
    <name type="scientific">Berkelbacteria bacterium GW2011_GWA2_35_9</name>
    <dbReference type="NCBI Taxonomy" id="1618333"/>
    <lineage>
        <taxon>Bacteria</taxon>
        <taxon>Candidatus Berkelbacteria</taxon>
    </lineage>
</organism>
<feature type="domain" description="PIN" evidence="1">
    <location>
        <begin position="2"/>
        <end position="123"/>
    </location>
</feature>
<accession>A0A0G0D537</accession>
<dbReference type="AlphaFoldDB" id="A0A0G0D537"/>
<comment type="caution">
    <text evidence="2">The sequence shown here is derived from an EMBL/GenBank/DDBJ whole genome shotgun (WGS) entry which is preliminary data.</text>
</comment>
<evidence type="ECO:0000259" key="1">
    <source>
        <dbReference type="Pfam" id="PF01850"/>
    </source>
</evidence>
<protein>
    <submittedName>
        <fullName evidence="2">PilT protein domain protein</fullName>
    </submittedName>
</protein>
<dbReference type="SUPFAM" id="SSF88723">
    <property type="entry name" value="PIN domain-like"/>
    <property type="match status" value="1"/>
</dbReference>